<dbReference type="HOGENOM" id="CLU_2942484_0_0_1"/>
<dbReference type="InParanoid" id="A0A0D0DLM1"/>
<protein>
    <submittedName>
        <fullName evidence="2">Uncharacterized protein</fullName>
    </submittedName>
</protein>
<proteinExistence type="predicted"/>
<dbReference type="AlphaFoldDB" id="A0A0D0DLM1"/>
<keyword evidence="3" id="KW-1185">Reference proteome</keyword>
<accession>A0A0D0DLM1</accession>
<organism evidence="2 3">
    <name type="scientific">Paxillus rubicundulus Ve08.2h10</name>
    <dbReference type="NCBI Taxonomy" id="930991"/>
    <lineage>
        <taxon>Eukaryota</taxon>
        <taxon>Fungi</taxon>
        <taxon>Dikarya</taxon>
        <taxon>Basidiomycota</taxon>
        <taxon>Agaricomycotina</taxon>
        <taxon>Agaricomycetes</taxon>
        <taxon>Agaricomycetidae</taxon>
        <taxon>Boletales</taxon>
        <taxon>Paxilineae</taxon>
        <taxon>Paxillaceae</taxon>
        <taxon>Paxillus</taxon>
    </lineage>
</organism>
<evidence type="ECO:0000256" key="1">
    <source>
        <dbReference type="SAM" id="MobiDB-lite"/>
    </source>
</evidence>
<reference evidence="2 3" key="1">
    <citation type="submission" date="2014-04" db="EMBL/GenBank/DDBJ databases">
        <authorList>
            <consortium name="DOE Joint Genome Institute"/>
            <person name="Kuo A."/>
            <person name="Kohler A."/>
            <person name="Jargeat P."/>
            <person name="Nagy L.G."/>
            <person name="Floudas D."/>
            <person name="Copeland A."/>
            <person name="Barry K.W."/>
            <person name="Cichocki N."/>
            <person name="Veneault-Fourrey C."/>
            <person name="LaButti K."/>
            <person name="Lindquist E.A."/>
            <person name="Lipzen A."/>
            <person name="Lundell T."/>
            <person name="Morin E."/>
            <person name="Murat C."/>
            <person name="Sun H."/>
            <person name="Tunlid A."/>
            <person name="Henrissat B."/>
            <person name="Grigoriev I.V."/>
            <person name="Hibbett D.S."/>
            <person name="Martin F."/>
            <person name="Nordberg H.P."/>
            <person name="Cantor M.N."/>
            <person name="Hua S.X."/>
        </authorList>
    </citation>
    <scope>NUCLEOTIDE SEQUENCE [LARGE SCALE GENOMIC DNA]</scope>
    <source>
        <strain evidence="2 3">Ve08.2h10</strain>
    </source>
</reference>
<name>A0A0D0DLM1_9AGAM</name>
<feature type="compositionally biased region" description="Polar residues" evidence="1">
    <location>
        <begin position="40"/>
        <end position="51"/>
    </location>
</feature>
<dbReference type="Proteomes" id="UP000054538">
    <property type="component" value="Unassembled WGS sequence"/>
</dbReference>
<feature type="region of interest" description="Disordered" evidence="1">
    <location>
        <begin position="20"/>
        <end position="60"/>
    </location>
</feature>
<evidence type="ECO:0000313" key="2">
    <source>
        <dbReference type="EMBL" id="KIK82824.1"/>
    </source>
</evidence>
<dbReference type="EMBL" id="KN825607">
    <property type="protein sequence ID" value="KIK82824.1"/>
    <property type="molecule type" value="Genomic_DNA"/>
</dbReference>
<reference evidence="3" key="2">
    <citation type="submission" date="2015-01" db="EMBL/GenBank/DDBJ databases">
        <title>Evolutionary Origins and Diversification of the Mycorrhizal Mutualists.</title>
        <authorList>
            <consortium name="DOE Joint Genome Institute"/>
            <consortium name="Mycorrhizal Genomics Consortium"/>
            <person name="Kohler A."/>
            <person name="Kuo A."/>
            <person name="Nagy L.G."/>
            <person name="Floudas D."/>
            <person name="Copeland A."/>
            <person name="Barry K.W."/>
            <person name="Cichocki N."/>
            <person name="Veneault-Fourrey C."/>
            <person name="LaButti K."/>
            <person name="Lindquist E.A."/>
            <person name="Lipzen A."/>
            <person name="Lundell T."/>
            <person name="Morin E."/>
            <person name="Murat C."/>
            <person name="Riley R."/>
            <person name="Ohm R."/>
            <person name="Sun H."/>
            <person name="Tunlid A."/>
            <person name="Henrissat B."/>
            <person name="Grigoriev I.V."/>
            <person name="Hibbett D.S."/>
            <person name="Martin F."/>
        </authorList>
    </citation>
    <scope>NUCLEOTIDE SEQUENCE [LARGE SCALE GENOMIC DNA]</scope>
    <source>
        <strain evidence="3">Ve08.2h10</strain>
    </source>
</reference>
<evidence type="ECO:0000313" key="3">
    <source>
        <dbReference type="Proteomes" id="UP000054538"/>
    </source>
</evidence>
<gene>
    <name evidence="2" type="ORF">PAXRUDRAFT_832144</name>
</gene>
<sequence length="60" mass="6588">MVVWFTWDCSHIKSIKKFTAGETSSDSDAHQQVLPDNPRGANQSEAINTCKSPVPGSRAR</sequence>